<accession>A0ABD0UUW5</accession>
<dbReference type="InterPro" id="IPR025558">
    <property type="entry name" value="DUF4283"/>
</dbReference>
<dbReference type="PANTHER" id="PTHR31286">
    <property type="entry name" value="GLYCINE-RICH CELL WALL STRUCTURAL PROTEIN 1.8-LIKE"/>
    <property type="match status" value="1"/>
</dbReference>
<dbReference type="EMBL" id="JANQDX010000011">
    <property type="protein sequence ID" value="KAL0916585.1"/>
    <property type="molecule type" value="Genomic_DNA"/>
</dbReference>
<evidence type="ECO:0000259" key="2">
    <source>
        <dbReference type="Pfam" id="PF14111"/>
    </source>
</evidence>
<sequence>MRALLRPNTCNPTAAHDSYAHDHFNSTLLLTRLPRTLSCALLGFSLAPLRGVSALFVSANLREVFLFSFSPALLLLVFHSLRDSSTSGLIGKMAVNRLVDPVDFFPSMRPSLDSIRRFFFNLKLNDDVSVTLLDQSHILVKLVNDLDYSRVFFHRSYLVNNCYMKLTKWSPLVDIGAESPVILIWISFPNLRPHLFSPFILHGLGLLFGRPLKVDNAIAVGTRPYTARVLVEIDVTKKYIDKASDNAILSNPINPNAHFDMNAPCVVKTLDNITSIVPFLPIKAMVVNEEIGLQTANEVDPAIDGIGLVSNLVVPNASPSVNSCGINVEEANIAKVESGLITAPILLSGAVVLPEGVNTCLENSIPSPIVSLCSNVGEGVLVGGNSDCIFVSDVQVESNVVATGLTEDMNVEPLINAPIISNSNLPCAMGPKANAPFVDVSIELISSKDLKVQLDTNIMDTCMNQNDWLDGSFSLSCKEAKDDIVHPTDDFQEGIAAPCRPSPPARHRRPSPPVTAGHHLRHRRPPPSFYIAITLLQTKQKKRRNVQDYKRDMLHLIKWHFPSIIKKEKTNTSASFRLFYLENNRETTTYALKLASNMFCVSLVLHCRSSLPPSPFTARKPILIHNQKKQNS</sequence>
<feature type="region of interest" description="Disordered" evidence="1">
    <location>
        <begin position="492"/>
        <end position="525"/>
    </location>
</feature>
<feature type="domain" description="DUF4283" evidence="2">
    <location>
        <begin position="109"/>
        <end position="174"/>
    </location>
</feature>
<name>A0ABD0UUW5_DENTH</name>
<organism evidence="3 4">
    <name type="scientific">Dendrobium thyrsiflorum</name>
    <name type="common">Pinecone-like raceme dendrobium</name>
    <name type="synonym">Orchid</name>
    <dbReference type="NCBI Taxonomy" id="117978"/>
    <lineage>
        <taxon>Eukaryota</taxon>
        <taxon>Viridiplantae</taxon>
        <taxon>Streptophyta</taxon>
        <taxon>Embryophyta</taxon>
        <taxon>Tracheophyta</taxon>
        <taxon>Spermatophyta</taxon>
        <taxon>Magnoliopsida</taxon>
        <taxon>Liliopsida</taxon>
        <taxon>Asparagales</taxon>
        <taxon>Orchidaceae</taxon>
        <taxon>Epidendroideae</taxon>
        <taxon>Malaxideae</taxon>
        <taxon>Dendrobiinae</taxon>
        <taxon>Dendrobium</taxon>
    </lineage>
</organism>
<evidence type="ECO:0000313" key="3">
    <source>
        <dbReference type="EMBL" id="KAL0916585.1"/>
    </source>
</evidence>
<comment type="caution">
    <text evidence="3">The sequence shown here is derived from an EMBL/GenBank/DDBJ whole genome shotgun (WGS) entry which is preliminary data.</text>
</comment>
<evidence type="ECO:0000256" key="1">
    <source>
        <dbReference type="SAM" id="MobiDB-lite"/>
    </source>
</evidence>
<keyword evidence="4" id="KW-1185">Reference proteome</keyword>
<proteinExistence type="predicted"/>
<dbReference type="Pfam" id="PF14111">
    <property type="entry name" value="DUF4283"/>
    <property type="match status" value="1"/>
</dbReference>
<gene>
    <name evidence="3" type="ORF">M5K25_014111</name>
</gene>
<dbReference type="PANTHER" id="PTHR31286:SF179">
    <property type="entry name" value="RNASE H TYPE-1 DOMAIN-CONTAINING PROTEIN"/>
    <property type="match status" value="1"/>
</dbReference>
<dbReference type="Proteomes" id="UP001552299">
    <property type="component" value="Unassembled WGS sequence"/>
</dbReference>
<protein>
    <recommendedName>
        <fullName evidence="2">DUF4283 domain-containing protein</fullName>
    </recommendedName>
</protein>
<dbReference type="InterPro" id="IPR040256">
    <property type="entry name" value="At4g02000-like"/>
</dbReference>
<reference evidence="3 4" key="1">
    <citation type="journal article" date="2024" name="Plant Biotechnol. J.">
        <title>Dendrobium thyrsiflorum genome and its molecular insights into genes involved in important horticultural traits.</title>
        <authorList>
            <person name="Chen B."/>
            <person name="Wang J.Y."/>
            <person name="Zheng P.J."/>
            <person name="Li K.L."/>
            <person name="Liang Y.M."/>
            <person name="Chen X.F."/>
            <person name="Zhang C."/>
            <person name="Zhao X."/>
            <person name="He X."/>
            <person name="Zhang G.Q."/>
            <person name="Liu Z.J."/>
            <person name="Xu Q."/>
        </authorList>
    </citation>
    <scope>NUCLEOTIDE SEQUENCE [LARGE SCALE GENOMIC DNA]</scope>
    <source>
        <strain evidence="3">GZMU011</strain>
    </source>
</reference>
<evidence type="ECO:0000313" key="4">
    <source>
        <dbReference type="Proteomes" id="UP001552299"/>
    </source>
</evidence>
<dbReference type="AlphaFoldDB" id="A0ABD0UUW5"/>